<evidence type="ECO:0000313" key="2">
    <source>
        <dbReference type="Proteomes" id="UP001607302"/>
    </source>
</evidence>
<proteinExistence type="predicted"/>
<gene>
    <name evidence="1" type="ORF">V1478_009310</name>
</gene>
<sequence>MTRRDALYVCVVEMGVREHDLYKFLVVYIRVSAKENKNKERNDKKYSYDTNGNVRNLKTHIDRLSKSSRMTSFVSPKIENSFYT</sequence>
<reference evidence="1 2" key="1">
    <citation type="journal article" date="2024" name="Ann. Entomol. Soc. Am.">
        <title>Genomic analyses of the southern and eastern yellowjacket wasps (Hymenoptera: Vespidae) reveal evolutionary signatures of social life.</title>
        <authorList>
            <person name="Catto M.A."/>
            <person name="Caine P.B."/>
            <person name="Orr S.E."/>
            <person name="Hunt B.G."/>
            <person name="Goodisman M.A.D."/>
        </authorList>
    </citation>
    <scope>NUCLEOTIDE SEQUENCE [LARGE SCALE GENOMIC DNA]</scope>
    <source>
        <strain evidence="1">233</strain>
        <tissue evidence="1">Head and thorax</tissue>
    </source>
</reference>
<organism evidence="1 2">
    <name type="scientific">Vespula squamosa</name>
    <name type="common">Southern yellow jacket</name>
    <name type="synonym">Wasp</name>
    <dbReference type="NCBI Taxonomy" id="30214"/>
    <lineage>
        <taxon>Eukaryota</taxon>
        <taxon>Metazoa</taxon>
        <taxon>Ecdysozoa</taxon>
        <taxon>Arthropoda</taxon>
        <taxon>Hexapoda</taxon>
        <taxon>Insecta</taxon>
        <taxon>Pterygota</taxon>
        <taxon>Neoptera</taxon>
        <taxon>Endopterygota</taxon>
        <taxon>Hymenoptera</taxon>
        <taxon>Apocrita</taxon>
        <taxon>Aculeata</taxon>
        <taxon>Vespoidea</taxon>
        <taxon>Vespidae</taxon>
        <taxon>Vespinae</taxon>
        <taxon>Vespula</taxon>
    </lineage>
</organism>
<dbReference type="Proteomes" id="UP001607302">
    <property type="component" value="Unassembled WGS sequence"/>
</dbReference>
<accession>A0ABD2AP94</accession>
<dbReference type="AlphaFoldDB" id="A0ABD2AP94"/>
<protein>
    <submittedName>
        <fullName evidence="1">Uncharacterized protein</fullName>
    </submittedName>
</protein>
<dbReference type="EMBL" id="JAUDFV010000141">
    <property type="protein sequence ID" value="KAL2722447.1"/>
    <property type="molecule type" value="Genomic_DNA"/>
</dbReference>
<name>A0ABD2AP94_VESSQ</name>
<comment type="caution">
    <text evidence="1">The sequence shown here is derived from an EMBL/GenBank/DDBJ whole genome shotgun (WGS) entry which is preliminary data.</text>
</comment>
<keyword evidence="2" id="KW-1185">Reference proteome</keyword>
<evidence type="ECO:0000313" key="1">
    <source>
        <dbReference type="EMBL" id="KAL2722447.1"/>
    </source>
</evidence>